<dbReference type="EMBL" id="MTLA01000195">
    <property type="protein sequence ID" value="OOP67424.1"/>
    <property type="molecule type" value="Genomic_DNA"/>
</dbReference>
<evidence type="ECO:0000313" key="2">
    <source>
        <dbReference type="EMBL" id="OOP67424.1"/>
    </source>
</evidence>
<gene>
    <name evidence="2" type="ORF">BWZ43_15850</name>
</gene>
<evidence type="ECO:0000259" key="1">
    <source>
        <dbReference type="PROSITE" id="PS51819"/>
    </source>
</evidence>
<dbReference type="RefSeq" id="WP_078110667.1">
    <property type="nucleotide sequence ID" value="NZ_CP065424.1"/>
</dbReference>
<dbReference type="Gene3D" id="3.10.180.10">
    <property type="entry name" value="2,3-Dihydroxybiphenyl 1,2-Dioxygenase, domain 1"/>
    <property type="match status" value="1"/>
</dbReference>
<dbReference type="PROSITE" id="PS51819">
    <property type="entry name" value="VOC"/>
    <property type="match status" value="1"/>
</dbReference>
<dbReference type="Proteomes" id="UP000189761">
    <property type="component" value="Unassembled WGS sequence"/>
</dbReference>
<reference evidence="2 3" key="1">
    <citation type="submission" date="2017-01" db="EMBL/GenBank/DDBJ databases">
        <title>Draft genome sequence of Bacillus oleronius.</title>
        <authorList>
            <person name="Allam M."/>
        </authorList>
    </citation>
    <scope>NUCLEOTIDE SEQUENCE [LARGE SCALE GENOMIC DNA]</scope>
    <source>
        <strain evidence="2 3">DSM 9356</strain>
    </source>
</reference>
<comment type="caution">
    <text evidence="2">The sequence shown here is derived from an EMBL/GenBank/DDBJ whole genome shotgun (WGS) entry which is preliminary data.</text>
</comment>
<dbReference type="SUPFAM" id="SSF54593">
    <property type="entry name" value="Glyoxalase/Bleomycin resistance protein/Dihydroxybiphenyl dioxygenase"/>
    <property type="match status" value="1"/>
</dbReference>
<name>A0A8E2I665_9BACI</name>
<proteinExistence type="predicted"/>
<evidence type="ECO:0000313" key="3">
    <source>
        <dbReference type="Proteomes" id="UP000189761"/>
    </source>
</evidence>
<dbReference type="InterPro" id="IPR037523">
    <property type="entry name" value="VOC_core"/>
</dbReference>
<dbReference type="CDD" id="cd06587">
    <property type="entry name" value="VOC"/>
    <property type="match status" value="1"/>
</dbReference>
<organism evidence="2 3">
    <name type="scientific">Heyndrickxia oleronia</name>
    <dbReference type="NCBI Taxonomy" id="38875"/>
    <lineage>
        <taxon>Bacteria</taxon>
        <taxon>Bacillati</taxon>
        <taxon>Bacillota</taxon>
        <taxon>Bacilli</taxon>
        <taxon>Bacillales</taxon>
        <taxon>Bacillaceae</taxon>
        <taxon>Heyndrickxia</taxon>
    </lineage>
</organism>
<dbReference type="InterPro" id="IPR004360">
    <property type="entry name" value="Glyas_Fos-R_dOase_dom"/>
</dbReference>
<protein>
    <submittedName>
        <fullName evidence="2">Glyoxalase</fullName>
    </submittedName>
</protein>
<dbReference type="AlphaFoldDB" id="A0A8E2I665"/>
<accession>A0A8E2I665</accession>
<sequence length="137" mass="15669">MFKVGGIFIPVTDLERSKRWYELNLGVTKVDEWQENGLDHGVGYVFKDDSTGLALIKVEKPQPTEFTIKGTSKNVYYNFVVEDIEPAYDFLKQNGVKTTEIHDYGVMKGFDFFDPDGNSFSVVSEEINSPYHKDNLK</sequence>
<dbReference type="InterPro" id="IPR029068">
    <property type="entry name" value="Glyas_Bleomycin-R_OHBP_Dase"/>
</dbReference>
<dbReference type="Pfam" id="PF00903">
    <property type="entry name" value="Glyoxalase"/>
    <property type="match status" value="1"/>
</dbReference>
<keyword evidence="3" id="KW-1185">Reference proteome</keyword>
<feature type="domain" description="VOC" evidence="1">
    <location>
        <begin position="3"/>
        <end position="125"/>
    </location>
</feature>